<dbReference type="Gene3D" id="3.30.750.44">
    <property type="match status" value="1"/>
</dbReference>
<dbReference type="InterPro" id="IPR029045">
    <property type="entry name" value="ClpP/crotonase-like_dom_sf"/>
</dbReference>
<dbReference type="GO" id="GO:0004175">
    <property type="term" value="F:endopeptidase activity"/>
    <property type="evidence" value="ECO:0007669"/>
    <property type="project" value="TreeGrafter"/>
</dbReference>
<keyword evidence="3" id="KW-1185">Reference proteome</keyword>
<gene>
    <name evidence="2" type="ORF">Val02_11510</name>
</gene>
<evidence type="ECO:0000259" key="1">
    <source>
        <dbReference type="Pfam" id="PF03572"/>
    </source>
</evidence>
<reference evidence="2" key="1">
    <citation type="submission" date="2021-01" db="EMBL/GenBank/DDBJ databases">
        <title>Whole genome shotgun sequence of Virgisporangium aliadipatigenens NBRC 105644.</title>
        <authorList>
            <person name="Komaki H."/>
            <person name="Tamura T."/>
        </authorList>
    </citation>
    <scope>NUCLEOTIDE SEQUENCE</scope>
    <source>
        <strain evidence="2">NBRC 105644</strain>
    </source>
</reference>
<proteinExistence type="predicted"/>
<dbReference type="PANTHER" id="PTHR32060">
    <property type="entry name" value="TAIL-SPECIFIC PROTEASE"/>
    <property type="match status" value="1"/>
</dbReference>
<sequence length="335" mass="34620">MGLMGITGAMGRAAAGSLLVLALLQAAGRTPPETVAARYLDEALRLLATNALDTHRVDWRALRHALRRQIAGARSTADTYPAIQRAIAALGNPHTSFVPPAPAAPGWAPPAPVAVAVPTGRTVGRLAYVTLPGLLGTDDDNSRYAAAGAAVVAALDAAGPCGWIVDLRADTGGNMWPMLTTVAPLLGDGTHGWFAFADGTRTPWGTRDGAPFSGDTPLFTRWRNGHTLRRPAPPVAVLTGSRTASAGEAVLIAFRGRPRTRVFGRPTAGLATANMAFTLSDGAILTLTVANDADRTGRVYGAGPIAPDEYPANLPGSDDPALDTAVAWLNGRTGC</sequence>
<protein>
    <submittedName>
        <fullName evidence="2">Peptidase S41</fullName>
    </submittedName>
</protein>
<dbReference type="SUPFAM" id="SSF52096">
    <property type="entry name" value="ClpP/crotonase"/>
    <property type="match status" value="1"/>
</dbReference>
<name>A0A8J3YHW3_9ACTN</name>
<dbReference type="GO" id="GO:0006508">
    <property type="term" value="P:proteolysis"/>
    <property type="evidence" value="ECO:0007669"/>
    <property type="project" value="InterPro"/>
</dbReference>
<dbReference type="GO" id="GO:0008236">
    <property type="term" value="F:serine-type peptidase activity"/>
    <property type="evidence" value="ECO:0007669"/>
    <property type="project" value="InterPro"/>
</dbReference>
<comment type="caution">
    <text evidence="2">The sequence shown here is derived from an EMBL/GenBank/DDBJ whole genome shotgun (WGS) entry which is preliminary data.</text>
</comment>
<dbReference type="AlphaFoldDB" id="A0A8J3YHW3"/>
<dbReference type="Proteomes" id="UP000619260">
    <property type="component" value="Unassembled WGS sequence"/>
</dbReference>
<dbReference type="PANTHER" id="PTHR32060:SF30">
    <property type="entry name" value="CARBOXY-TERMINAL PROCESSING PROTEASE CTPA"/>
    <property type="match status" value="1"/>
</dbReference>
<dbReference type="EMBL" id="BOPF01000003">
    <property type="protein sequence ID" value="GIJ44265.1"/>
    <property type="molecule type" value="Genomic_DNA"/>
</dbReference>
<accession>A0A8J3YHW3</accession>
<dbReference type="GO" id="GO:0007165">
    <property type="term" value="P:signal transduction"/>
    <property type="evidence" value="ECO:0007669"/>
    <property type="project" value="TreeGrafter"/>
</dbReference>
<evidence type="ECO:0000313" key="2">
    <source>
        <dbReference type="EMBL" id="GIJ44265.1"/>
    </source>
</evidence>
<dbReference type="Pfam" id="PF03572">
    <property type="entry name" value="Peptidase_S41"/>
    <property type="match status" value="1"/>
</dbReference>
<feature type="domain" description="Tail specific protease" evidence="1">
    <location>
        <begin position="126"/>
        <end position="308"/>
    </location>
</feature>
<dbReference type="Gene3D" id="3.90.226.10">
    <property type="entry name" value="2-enoyl-CoA Hydratase, Chain A, domain 1"/>
    <property type="match status" value="1"/>
</dbReference>
<dbReference type="InterPro" id="IPR005151">
    <property type="entry name" value="Tail-specific_protease"/>
</dbReference>
<evidence type="ECO:0000313" key="3">
    <source>
        <dbReference type="Proteomes" id="UP000619260"/>
    </source>
</evidence>
<organism evidence="2 3">
    <name type="scientific">Virgisporangium aliadipatigenens</name>
    <dbReference type="NCBI Taxonomy" id="741659"/>
    <lineage>
        <taxon>Bacteria</taxon>
        <taxon>Bacillati</taxon>
        <taxon>Actinomycetota</taxon>
        <taxon>Actinomycetes</taxon>
        <taxon>Micromonosporales</taxon>
        <taxon>Micromonosporaceae</taxon>
        <taxon>Virgisporangium</taxon>
    </lineage>
</organism>
<dbReference type="GO" id="GO:0030288">
    <property type="term" value="C:outer membrane-bounded periplasmic space"/>
    <property type="evidence" value="ECO:0007669"/>
    <property type="project" value="TreeGrafter"/>
</dbReference>